<protein>
    <submittedName>
        <fullName evidence="3">Uncharacterized membrane protein</fullName>
    </submittedName>
</protein>
<feature type="transmembrane region" description="Helical" evidence="2">
    <location>
        <begin position="6"/>
        <end position="23"/>
    </location>
</feature>
<name>A0A1H1MTJ2_9ACTN</name>
<dbReference type="AlphaFoldDB" id="A0A1H1MTJ2"/>
<feature type="transmembrane region" description="Helical" evidence="2">
    <location>
        <begin position="70"/>
        <end position="90"/>
    </location>
</feature>
<dbReference type="STRING" id="630515.SAMN04489812_0255"/>
<organism evidence="3 4">
    <name type="scientific">Microlunatus soli</name>
    <dbReference type="NCBI Taxonomy" id="630515"/>
    <lineage>
        <taxon>Bacteria</taxon>
        <taxon>Bacillati</taxon>
        <taxon>Actinomycetota</taxon>
        <taxon>Actinomycetes</taxon>
        <taxon>Propionibacteriales</taxon>
        <taxon>Propionibacteriaceae</taxon>
        <taxon>Microlunatus</taxon>
    </lineage>
</organism>
<reference evidence="3 4" key="1">
    <citation type="submission" date="2016-10" db="EMBL/GenBank/DDBJ databases">
        <authorList>
            <person name="de Groot N.N."/>
        </authorList>
    </citation>
    <scope>NUCLEOTIDE SEQUENCE [LARGE SCALE GENOMIC DNA]</scope>
    <source>
        <strain evidence="3 4">DSM 21800</strain>
    </source>
</reference>
<evidence type="ECO:0000313" key="3">
    <source>
        <dbReference type="EMBL" id="SDR90020.1"/>
    </source>
</evidence>
<feature type="compositionally biased region" description="Basic and acidic residues" evidence="1">
    <location>
        <begin position="159"/>
        <end position="169"/>
    </location>
</feature>
<sequence length="181" mass="18762">MEPLIALVGVTIAVRAAGALGVRRFRSWTVALRGGVAAMFTLTGVAHFVGMRQELIAMVPPALPAAGLPSAAALVTITGLLELAGAAGLLLRPTARLAAGCLGVLLIVMFPSNVYAAVHGVATAPWDALLPRTLLQIVFVAATVAVVIGEARRTRKARVGEFRESRIRPDGSSPTPGLRMP</sequence>
<accession>A0A1H1MTJ2</accession>
<dbReference type="PANTHER" id="PTHR36974:SF1">
    <property type="entry name" value="DOXX FAMILY MEMBRANE PROTEIN"/>
    <property type="match status" value="1"/>
</dbReference>
<dbReference type="PANTHER" id="PTHR36974">
    <property type="entry name" value="MEMBRANE PROTEIN-RELATED"/>
    <property type="match status" value="1"/>
</dbReference>
<proteinExistence type="predicted"/>
<feature type="transmembrane region" description="Helical" evidence="2">
    <location>
        <begin position="30"/>
        <end position="50"/>
    </location>
</feature>
<keyword evidence="2" id="KW-0812">Transmembrane</keyword>
<keyword evidence="2" id="KW-1133">Transmembrane helix</keyword>
<keyword evidence="2" id="KW-0472">Membrane</keyword>
<feature type="transmembrane region" description="Helical" evidence="2">
    <location>
        <begin position="129"/>
        <end position="148"/>
    </location>
</feature>
<evidence type="ECO:0000256" key="1">
    <source>
        <dbReference type="SAM" id="MobiDB-lite"/>
    </source>
</evidence>
<keyword evidence="4" id="KW-1185">Reference proteome</keyword>
<evidence type="ECO:0000256" key="2">
    <source>
        <dbReference type="SAM" id="Phobius"/>
    </source>
</evidence>
<feature type="region of interest" description="Disordered" evidence="1">
    <location>
        <begin position="159"/>
        <end position="181"/>
    </location>
</feature>
<dbReference type="Proteomes" id="UP000199103">
    <property type="component" value="Chromosome I"/>
</dbReference>
<evidence type="ECO:0000313" key="4">
    <source>
        <dbReference type="Proteomes" id="UP000199103"/>
    </source>
</evidence>
<dbReference type="EMBL" id="LT629772">
    <property type="protein sequence ID" value="SDR90020.1"/>
    <property type="molecule type" value="Genomic_DNA"/>
</dbReference>
<gene>
    <name evidence="3" type="ORF">SAMN04489812_0255</name>
</gene>
<dbReference type="RefSeq" id="WP_197679947.1">
    <property type="nucleotide sequence ID" value="NZ_LT629772.1"/>
</dbReference>
<feature type="transmembrane region" description="Helical" evidence="2">
    <location>
        <begin position="97"/>
        <end position="117"/>
    </location>
</feature>